<dbReference type="InterPro" id="IPR045249">
    <property type="entry name" value="HARBI1-like"/>
</dbReference>
<evidence type="ECO:0000313" key="2">
    <source>
        <dbReference type="EMBL" id="KAF2322659.1"/>
    </source>
</evidence>
<gene>
    <name evidence="2" type="ORF">GH714_027480</name>
</gene>
<feature type="domain" description="DUF8040" evidence="1">
    <location>
        <begin position="1"/>
        <end position="70"/>
    </location>
</feature>
<name>A0A6A6NDK1_HEVBR</name>
<organism evidence="2 3">
    <name type="scientific">Hevea brasiliensis</name>
    <name type="common">Para rubber tree</name>
    <name type="synonym">Siphonia brasiliensis</name>
    <dbReference type="NCBI Taxonomy" id="3981"/>
    <lineage>
        <taxon>Eukaryota</taxon>
        <taxon>Viridiplantae</taxon>
        <taxon>Streptophyta</taxon>
        <taxon>Embryophyta</taxon>
        <taxon>Tracheophyta</taxon>
        <taxon>Spermatophyta</taxon>
        <taxon>Magnoliopsida</taxon>
        <taxon>eudicotyledons</taxon>
        <taxon>Gunneridae</taxon>
        <taxon>Pentapetalae</taxon>
        <taxon>rosids</taxon>
        <taxon>fabids</taxon>
        <taxon>Malpighiales</taxon>
        <taxon>Euphorbiaceae</taxon>
        <taxon>Crotonoideae</taxon>
        <taxon>Micrandreae</taxon>
        <taxon>Hevea</taxon>
    </lineage>
</organism>
<comment type="caution">
    <text evidence="2">The sequence shown here is derived from an EMBL/GenBank/DDBJ whole genome shotgun (WGS) entry which is preliminary data.</text>
</comment>
<dbReference type="EMBL" id="JAAGAX010000002">
    <property type="protein sequence ID" value="KAF2322659.1"/>
    <property type="molecule type" value="Genomic_DNA"/>
</dbReference>
<dbReference type="Pfam" id="PF26138">
    <property type="entry name" value="DUF8040"/>
    <property type="match status" value="1"/>
</dbReference>
<accession>A0A6A6NDK1</accession>
<dbReference type="AlphaFoldDB" id="A0A6A6NDK1"/>
<evidence type="ECO:0000259" key="1">
    <source>
        <dbReference type="Pfam" id="PF26138"/>
    </source>
</evidence>
<proteinExistence type="predicted"/>
<dbReference type="PANTHER" id="PTHR22930">
    <property type="match status" value="1"/>
</dbReference>
<dbReference type="PANTHER" id="PTHR22930:SF268">
    <property type="entry name" value="NUCLEASE HARBI1"/>
    <property type="match status" value="1"/>
</dbReference>
<dbReference type="InterPro" id="IPR058353">
    <property type="entry name" value="DUF8040"/>
</dbReference>
<sequence>MSQTTFTGLCEILVKDGGLRPTLRTTIEEQVVKSLYLLAHSVTNHKLAVFFCRSGETTSHHFHNVLRAILELEDKFLKQPDGSQVPSEMLNNNRFYPFFKDCVGAIDGTHIHVKVSPLEAPKYRGKYNLVDTGFMLRSGLIIPYREERYHLKEYSRNPPRNAGELFNLRHASLRNAIE</sequence>
<keyword evidence="3" id="KW-1185">Reference proteome</keyword>
<reference evidence="2 3" key="1">
    <citation type="journal article" date="2020" name="Mol. Plant">
        <title>The Chromosome-Based Rubber Tree Genome Provides New Insights into Spurge Genome Evolution and Rubber Biosynthesis.</title>
        <authorList>
            <person name="Liu J."/>
            <person name="Shi C."/>
            <person name="Shi C.C."/>
            <person name="Li W."/>
            <person name="Zhang Q.J."/>
            <person name="Zhang Y."/>
            <person name="Li K."/>
            <person name="Lu H.F."/>
            <person name="Shi C."/>
            <person name="Zhu S.T."/>
            <person name="Xiao Z.Y."/>
            <person name="Nan H."/>
            <person name="Yue Y."/>
            <person name="Zhu X.G."/>
            <person name="Wu Y."/>
            <person name="Hong X.N."/>
            <person name="Fan G.Y."/>
            <person name="Tong Y."/>
            <person name="Zhang D."/>
            <person name="Mao C.L."/>
            <person name="Liu Y.L."/>
            <person name="Hao S.J."/>
            <person name="Liu W.Q."/>
            <person name="Lv M.Q."/>
            <person name="Zhang H.B."/>
            <person name="Liu Y."/>
            <person name="Hu-Tang G.R."/>
            <person name="Wang J.P."/>
            <person name="Wang J.H."/>
            <person name="Sun Y.H."/>
            <person name="Ni S.B."/>
            <person name="Chen W.B."/>
            <person name="Zhang X.C."/>
            <person name="Jiao Y.N."/>
            <person name="Eichler E.E."/>
            <person name="Li G.H."/>
            <person name="Liu X."/>
            <person name="Gao L.Z."/>
        </authorList>
    </citation>
    <scope>NUCLEOTIDE SEQUENCE [LARGE SCALE GENOMIC DNA]</scope>
    <source>
        <strain evidence="3">cv. GT1</strain>
        <tissue evidence="2">Leaf</tissue>
    </source>
</reference>
<dbReference type="Proteomes" id="UP000467840">
    <property type="component" value="Chromosome 11"/>
</dbReference>
<evidence type="ECO:0000313" key="3">
    <source>
        <dbReference type="Proteomes" id="UP000467840"/>
    </source>
</evidence>
<protein>
    <recommendedName>
        <fullName evidence="1">DUF8040 domain-containing protein</fullName>
    </recommendedName>
</protein>